<protein>
    <submittedName>
        <fullName evidence="2">Uncharacterized protein</fullName>
    </submittedName>
</protein>
<feature type="transmembrane region" description="Helical" evidence="1">
    <location>
        <begin position="228"/>
        <end position="250"/>
    </location>
</feature>
<feature type="transmembrane region" description="Helical" evidence="1">
    <location>
        <begin position="113"/>
        <end position="129"/>
    </location>
</feature>
<evidence type="ECO:0000313" key="2">
    <source>
        <dbReference type="EMBL" id="KAA1260995.1"/>
    </source>
</evidence>
<reference evidence="2 3" key="1">
    <citation type="submission" date="2019-08" db="EMBL/GenBank/DDBJ databases">
        <title>Deep-cultivation of Planctomycetes and their phenomic and genomic characterization uncovers novel biology.</title>
        <authorList>
            <person name="Wiegand S."/>
            <person name="Jogler M."/>
            <person name="Boedeker C."/>
            <person name="Pinto D."/>
            <person name="Vollmers J."/>
            <person name="Rivas-Marin E."/>
            <person name="Kohn T."/>
            <person name="Peeters S.H."/>
            <person name="Heuer A."/>
            <person name="Rast P."/>
            <person name="Oberbeckmann S."/>
            <person name="Bunk B."/>
            <person name="Jeske O."/>
            <person name="Meyerdierks A."/>
            <person name="Storesund J.E."/>
            <person name="Kallscheuer N."/>
            <person name="Luecker S."/>
            <person name="Lage O.M."/>
            <person name="Pohl T."/>
            <person name="Merkel B.J."/>
            <person name="Hornburger P."/>
            <person name="Mueller R.-W."/>
            <person name="Bruemmer F."/>
            <person name="Labrenz M."/>
            <person name="Spormann A.M."/>
            <person name="Op Den Camp H."/>
            <person name="Overmann J."/>
            <person name="Amann R."/>
            <person name="Jetten M.S.M."/>
            <person name="Mascher T."/>
            <person name="Medema M.H."/>
            <person name="Devos D.P."/>
            <person name="Kaster A.-K."/>
            <person name="Ovreas L."/>
            <person name="Rohde M."/>
            <person name="Galperin M.Y."/>
            <person name="Jogler C."/>
        </authorList>
    </citation>
    <scope>NUCLEOTIDE SEQUENCE [LARGE SCALE GENOMIC DNA]</scope>
    <source>
        <strain evidence="2 3">LF1</strain>
    </source>
</reference>
<proteinExistence type="predicted"/>
<organism evidence="2 3">
    <name type="scientific">Rubripirellula obstinata</name>
    <dbReference type="NCBI Taxonomy" id="406547"/>
    <lineage>
        <taxon>Bacteria</taxon>
        <taxon>Pseudomonadati</taxon>
        <taxon>Planctomycetota</taxon>
        <taxon>Planctomycetia</taxon>
        <taxon>Pirellulales</taxon>
        <taxon>Pirellulaceae</taxon>
        <taxon>Rubripirellula</taxon>
    </lineage>
</organism>
<comment type="caution">
    <text evidence="2">The sequence shown here is derived from an EMBL/GenBank/DDBJ whole genome shotgun (WGS) entry which is preliminary data.</text>
</comment>
<feature type="transmembrane region" description="Helical" evidence="1">
    <location>
        <begin position="73"/>
        <end position="92"/>
    </location>
</feature>
<dbReference type="AlphaFoldDB" id="A0A5B1CM68"/>
<sequence>MQSFITRLQTFMKSCLETCRNSFCTKEFLISIGTVCILSTFFCTIASTAILSMETPARDAMMAEQGPVEMTTVILYGVCSLVLLGIGVYQTVSSPPAVRLAAATKPVRRGPRYPFLLSLFVAVFAARELDFHSRWTSMDILKTRFYVAPDISLMEKGVVLIVLTSIVIATLMVFYRYLPMVLDRCRSGRIEGILPVGGVLLVVFSKGIDSGMGALNRAGFNFGDSAPIFLGGMEEFSELLIPFFFLAMLVGSFRIKSEREEDVALEMTSGEETTSSSRLAA</sequence>
<evidence type="ECO:0000256" key="1">
    <source>
        <dbReference type="SAM" id="Phobius"/>
    </source>
</evidence>
<dbReference type="EMBL" id="VRLW01000001">
    <property type="protein sequence ID" value="KAA1260995.1"/>
    <property type="molecule type" value="Genomic_DNA"/>
</dbReference>
<keyword evidence="1" id="KW-0812">Transmembrane</keyword>
<feature type="transmembrane region" description="Helical" evidence="1">
    <location>
        <begin position="28"/>
        <end position="53"/>
    </location>
</feature>
<accession>A0A5B1CM68</accession>
<name>A0A5B1CM68_9BACT</name>
<feature type="transmembrane region" description="Helical" evidence="1">
    <location>
        <begin position="190"/>
        <end position="208"/>
    </location>
</feature>
<keyword evidence="1" id="KW-0472">Membrane</keyword>
<keyword evidence="3" id="KW-1185">Reference proteome</keyword>
<evidence type="ECO:0000313" key="3">
    <source>
        <dbReference type="Proteomes" id="UP000322699"/>
    </source>
</evidence>
<keyword evidence="1" id="KW-1133">Transmembrane helix</keyword>
<feature type="transmembrane region" description="Helical" evidence="1">
    <location>
        <begin position="158"/>
        <end position="178"/>
    </location>
</feature>
<gene>
    <name evidence="2" type="ORF">LF1_35370</name>
</gene>
<dbReference type="Proteomes" id="UP000322699">
    <property type="component" value="Unassembled WGS sequence"/>
</dbReference>